<gene>
    <name evidence="1" type="ORF">FVP01_23295</name>
</gene>
<organism evidence="1 2">
    <name type="scientific">Vibrio parahaemolyticus</name>
    <dbReference type="NCBI Taxonomy" id="670"/>
    <lineage>
        <taxon>Bacteria</taxon>
        <taxon>Pseudomonadati</taxon>
        <taxon>Pseudomonadota</taxon>
        <taxon>Gammaproteobacteria</taxon>
        <taxon>Vibrionales</taxon>
        <taxon>Vibrionaceae</taxon>
        <taxon>Vibrio</taxon>
    </lineage>
</organism>
<dbReference type="Proteomes" id="UP000321504">
    <property type="component" value="Unassembled WGS sequence"/>
</dbReference>
<comment type="caution">
    <text evidence="1">The sequence shown here is derived from an EMBL/GenBank/DDBJ whole genome shotgun (WGS) entry which is preliminary data.</text>
</comment>
<proteinExistence type="predicted"/>
<reference evidence="1 2" key="1">
    <citation type="submission" date="2019-08" db="EMBL/GenBank/DDBJ databases">
        <title>Emerging of two pre-pandemic pathogenic O4:KUT lineages of Vibrio parahaemolyticus in coastal eastern China.</title>
        <authorList>
            <person name="Yu H."/>
        </authorList>
    </citation>
    <scope>NUCLEOTIDE SEQUENCE [LARGE SCALE GENOMIC DNA]</scope>
    <source>
        <strain evidence="1 2">HZ17-383</strain>
    </source>
</reference>
<name>A0AA46QSB7_VIBPH</name>
<dbReference type="Gene3D" id="3.40.1440.10">
    <property type="entry name" value="GIY-YIG endonuclease"/>
    <property type="match status" value="1"/>
</dbReference>
<protein>
    <submittedName>
        <fullName evidence="1">GIY-YIG nuclease family protein</fullName>
    </submittedName>
</protein>
<dbReference type="InterPro" id="IPR035901">
    <property type="entry name" value="GIY-YIG_endonuc_sf"/>
</dbReference>
<dbReference type="RefSeq" id="WP_147725010.1">
    <property type="nucleotide sequence ID" value="NZ_VRMQ01000011.1"/>
</dbReference>
<dbReference type="SUPFAM" id="SSF82771">
    <property type="entry name" value="GIY-YIG endonuclease"/>
    <property type="match status" value="1"/>
</dbReference>
<accession>A0AA46QSB7</accession>
<evidence type="ECO:0000313" key="2">
    <source>
        <dbReference type="Proteomes" id="UP000321504"/>
    </source>
</evidence>
<evidence type="ECO:0000313" key="1">
    <source>
        <dbReference type="EMBL" id="TXN13615.1"/>
    </source>
</evidence>
<dbReference type="CDD" id="cd10446">
    <property type="entry name" value="GIY-YIG_unchar_1"/>
    <property type="match status" value="1"/>
</dbReference>
<dbReference type="EMBL" id="VRMQ01000011">
    <property type="protein sequence ID" value="TXN13615.1"/>
    <property type="molecule type" value="Genomic_DNA"/>
</dbReference>
<dbReference type="AlphaFoldDB" id="A0AA46QSB7"/>
<sequence length="274" mass="32430">MDRITLQSLLKISDPTEYKFHCARWNGESQPLDVYVEDKNSWFRWNTWRSSKNEFTRKYIFSLIDFYPENNIWLFGGIYEVLERPNVPNTHSYKIRELTEYSNYVGRLKVYLRKPSRGRAFYLERYIDQMVVSELLKAPYSGEYFPGYENINHDFSALLPIFKNQKADWKSALSNVKGVYVIFDKSNGKKYVGSAYGEHGIWSRWGCYIGTGHGWNDGLTDLISQNGFDYALKNFKITLLEYRPMKTDDNTIIERESYWKEVLLSRNAFGYNKN</sequence>